<feature type="domain" description="Rhodopsin" evidence="2">
    <location>
        <begin position="40"/>
        <end position="279"/>
    </location>
</feature>
<name>A0A8E2E8J1_9PEZI</name>
<reference evidence="3 4" key="1">
    <citation type="journal article" date="2016" name="Nat. Commun.">
        <title>Ectomycorrhizal ecology is imprinted in the genome of the dominant symbiotic fungus Cenococcum geophilum.</title>
        <authorList>
            <consortium name="DOE Joint Genome Institute"/>
            <person name="Peter M."/>
            <person name="Kohler A."/>
            <person name="Ohm R.A."/>
            <person name="Kuo A."/>
            <person name="Krutzmann J."/>
            <person name="Morin E."/>
            <person name="Arend M."/>
            <person name="Barry K.W."/>
            <person name="Binder M."/>
            <person name="Choi C."/>
            <person name="Clum A."/>
            <person name="Copeland A."/>
            <person name="Grisel N."/>
            <person name="Haridas S."/>
            <person name="Kipfer T."/>
            <person name="LaButti K."/>
            <person name="Lindquist E."/>
            <person name="Lipzen A."/>
            <person name="Maire R."/>
            <person name="Meier B."/>
            <person name="Mihaltcheva S."/>
            <person name="Molinier V."/>
            <person name="Murat C."/>
            <person name="Poggeler S."/>
            <person name="Quandt C.A."/>
            <person name="Sperisen C."/>
            <person name="Tritt A."/>
            <person name="Tisserant E."/>
            <person name="Crous P.W."/>
            <person name="Henrissat B."/>
            <person name="Nehls U."/>
            <person name="Egli S."/>
            <person name="Spatafora J.W."/>
            <person name="Grigoriev I.V."/>
            <person name="Martin F.M."/>
        </authorList>
    </citation>
    <scope>NUCLEOTIDE SEQUENCE [LARGE SCALE GENOMIC DNA]</scope>
    <source>
        <strain evidence="3 4">CBS 459.81</strain>
    </source>
</reference>
<organism evidence="3 4">
    <name type="scientific">Lepidopterella palustris CBS 459.81</name>
    <dbReference type="NCBI Taxonomy" id="1314670"/>
    <lineage>
        <taxon>Eukaryota</taxon>
        <taxon>Fungi</taxon>
        <taxon>Dikarya</taxon>
        <taxon>Ascomycota</taxon>
        <taxon>Pezizomycotina</taxon>
        <taxon>Dothideomycetes</taxon>
        <taxon>Pleosporomycetidae</taxon>
        <taxon>Mytilinidiales</taxon>
        <taxon>Argynnaceae</taxon>
        <taxon>Lepidopterella</taxon>
    </lineage>
</organism>
<feature type="transmembrane region" description="Helical" evidence="1">
    <location>
        <begin position="104"/>
        <end position="125"/>
    </location>
</feature>
<feature type="transmembrane region" description="Helical" evidence="1">
    <location>
        <begin position="137"/>
        <end position="160"/>
    </location>
</feature>
<gene>
    <name evidence="3" type="ORF">K432DRAFT_355167</name>
</gene>
<dbReference type="EMBL" id="KV745011">
    <property type="protein sequence ID" value="OCK79332.1"/>
    <property type="molecule type" value="Genomic_DNA"/>
</dbReference>
<sequence length="368" mass="40591">MATTPAPTTGSRFSTMSPDDHGASIWITTALTLVYTILTFAARFVVKRGLYNVDDVILSLAHASRAILALGQWIAIFVALSNGLGKTLTLVSPTQQSQISKAFFASRVLLYLVLALSKCGTLLFLRQIFSQDMRRAWIACNIVVSIAIMWGFAAILAVSVRCSPSHVWLDQGNNHCSNDVLRVKIITIFDVITDCIITALPAYLIWKINMPIKRKFMVLLAFSSRLPVIAFSIAYLMAYSVFIRSGNRGVALSPPIVWQEILLGYSLMSTTIPCLKGFVSQFTTGGMGYTEDLSTGYGASYQMDSIKSKASALKSTTSGSLILRPDPVEYSAYAEYWQKTNQEDGSIHTESSRRMIIQKHVSLTVRHD</sequence>
<evidence type="ECO:0000313" key="4">
    <source>
        <dbReference type="Proteomes" id="UP000250266"/>
    </source>
</evidence>
<dbReference type="AlphaFoldDB" id="A0A8E2E8J1"/>
<accession>A0A8E2E8J1</accession>
<evidence type="ECO:0000313" key="3">
    <source>
        <dbReference type="EMBL" id="OCK79332.1"/>
    </source>
</evidence>
<keyword evidence="1" id="KW-1133">Transmembrane helix</keyword>
<proteinExistence type="predicted"/>
<dbReference type="OrthoDB" id="3918601at2759"/>
<keyword evidence="1" id="KW-0472">Membrane</keyword>
<dbReference type="InterPro" id="IPR049326">
    <property type="entry name" value="Rhodopsin_dom_fungi"/>
</dbReference>
<dbReference type="Pfam" id="PF20684">
    <property type="entry name" value="Fung_rhodopsin"/>
    <property type="match status" value="1"/>
</dbReference>
<keyword evidence="1" id="KW-0812">Transmembrane</keyword>
<evidence type="ECO:0000259" key="2">
    <source>
        <dbReference type="Pfam" id="PF20684"/>
    </source>
</evidence>
<protein>
    <recommendedName>
        <fullName evidence="2">Rhodopsin domain-containing protein</fullName>
    </recommendedName>
</protein>
<dbReference type="PANTHER" id="PTHR39614">
    <property type="entry name" value="INTEGRAL MEMBRANE PROTEIN"/>
    <property type="match status" value="1"/>
</dbReference>
<dbReference type="Proteomes" id="UP000250266">
    <property type="component" value="Unassembled WGS sequence"/>
</dbReference>
<evidence type="ECO:0000256" key="1">
    <source>
        <dbReference type="SAM" id="Phobius"/>
    </source>
</evidence>
<feature type="transmembrane region" description="Helical" evidence="1">
    <location>
        <begin position="218"/>
        <end position="242"/>
    </location>
</feature>
<keyword evidence="4" id="KW-1185">Reference proteome</keyword>
<dbReference type="PANTHER" id="PTHR39614:SF2">
    <property type="entry name" value="INTEGRAL MEMBRANE PROTEIN"/>
    <property type="match status" value="1"/>
</dbReference>
<feature type="transmembrane region" description="Helical" evidence="1">
    <location>
        <begin position="66"/>
        <end position="84"/>
    </location>
</feature>
<feature type="transmembrane region" description="Helical" evidence="1">
    <location>
        <begin position="23"/>
        <end position="46"/>
    </location>
</feature>
<feature type="transmembrane region" description="Helical" evidence="1">
    <location>
        <begin position="180"/>
        <end position="206"/>
    </location>
</feature>